<organism evidence="7 8">
    <name type="scientific">Zophobas morio</name>
    <dbReference type="NCBI Taxonomy" id="2755281"/>
    <lineage>
        <taxon>Eukaryota</taxon>
        <taxon>Metazoa</taxon>
        <taxon>Ecdysozoa</taxon>
        <taxon>Arthropoda</taxon>
        <taxon>Hexapoda</taxon>
        <taxon>Insecta</taxon>
        <taxon>Pterygota</taxon>
        <taxon>Neoptera</taxon>
        <taxon>Endopterygota</taxon>
        <taxon>Coleoptera</taxon>
        <taxon>Polyphaga</taxon>
        <taxon>Cucujiformia</taxon>
        <taxon>Tenebrionidae</taxon>
        <taxon>Zophobas</taxon>
    </lineage>
</organism>
<dbReference type="EMBL" id="JALNTZ010000002">
    <property type="protein sequence ID" value="KAJ3662187.1"/>
    <property type="molecule type" value="Genomic_DNA"/>
</dbReference>
<dbReference type="Pfam" id="PF21788">
    <property type="entry name" value="TNP-like_GBD"/>
    <property type="match status" value="1"/>
</dbReference>
<dbReference type="Pfam" id="PF21787">
    <property type="entry name" value="TNP-like_RNaseH_N"/>
    <property type="match status" value="1"/>
</dbReference>
<dbReference type="PANTHER" id="PTHR47577:SF2">
    <property type="entry name" value="THAP DOMAIN CONTAINING 9"/>
    <property type="match status" value="1"/>
</dbReference>
<dbReference type="AlphaFoldDB" id="A0AA38IXQ3"/>
<evidence type="ECO:0000259" key="6">
    <source>
        <dbReference type="PROSITE" id="PS50950"/>
    </source>
</evidence>
<evidence type="ECO:0000313" key="8">
    <source>
        <dbReference type="Proteomes" id="UP001168821"/>
    </source>
</evidence>
<protein>
    <recommendedName>
        <fullName evidence="6">THAP-type domain-containing protein</fullName>
    </recommendedName>
</protein>
<accession>A0AA38IXQ3</accession>
<evidence type="ECO:0000256" key="4">
    <source>
        <dbReference type="ARBA" id="ARBA00023125"/>
    </source>
</evidence>
<evidence type="ECO:0000256" key="2">
    <source>
        <dbReference type="ARBA" id="ARBA00022771"/>
    </source>
</evidence>
<reference evidence="7" key="1">
    <citation type="journal article" date="2023" name="G3 (Bethesda)">
        <title>Whole genome assemblies of Zophobas morio and Tenebrio molitor.</title>
        <authorList>
            <person name="Kaur S."/>
            <person name="Stinson S.A."/>
            <person name="diCenzo G.C."/>
        </authorList>
    </citation>
    <scope>NUCLEOTIDE SEQUENCE</scope>
    <source>
        <strain evidence="7">QUZm001</strain>
    </source>
</reference>
<dbReference type="GO" id="GO:0008270">
    <property type="term" value="F:zinc ion binding"/>
    <property type="evidence" value="ECO:0007669"/>
    <property type="project" value="UniProtKB-KW"/>
</dbReference>
<dbReference type="InterPro" id="IPR006612">
    <property type="entry name" value="THAP_Znf"/>
</dbReference>
<keyword evidence="4 5" id="KW-0238">DNA-binding</keyword>
<dbReference type="PROSITE" id="PS50950">
    <property type="entry name" value="ZF_THAP"/>
    <property type="match status" value="1"/>
</dbReference>
<dbReference type="SUPFAM" id="SSF57716">
    <property type="entry name" value="Glucocorticoid receptor-like (DNA-binding domain)"/>
    <property type="match status" value="1"/>
</dbReference>
<keyword evidence="1" id="KW-0479">Metal-binding</keyword>
<dbReference type="InterPro" id="IPR048366">
    <property type="entry name" value="TNP-like_GBD"/>
</dbReference>
<dbReference type="GO" id="GO:0003677">
    <property type="term" value="F:DNA binding"/>
    <property type="evidence" value="ECO:0007669"/>
    <property type="project" value="UniProtKB-UniRule"/>
</dbReference>
<dbReference type="PANTHER" id="PTHR47577">
    <property type="entry name" value="THAP DOMAIN-CONTAINING PROTEIN 6"/>
    <property type="match status" value="1"/>
</dbReference>
<feature type="domain" description="THAP-type" evidence="6">
    <location>
        <begin position="1"/>
        <end position="75"/>
    </location>
</feature>
<evidence type="ECO:0000256" key="3">
    <source>
        <dbReference type="ARBA" id="ARBA00022833"/>
    </source>
</evidence>
<dbReference type="Proteomes" id="UP001168821">
    <property type="component" value="Unassembled WGS sequence"/>
</dbReference>
<name>A0AA38IXQ3_9CUCU</name>
<comment type="caution">
    <text evidence="7">The sequence shown here is derived from an EMBL/GenBank/DDBJ whole genome shotgun (WGS) entry which is preliminary data.</text>
</comment>
<gene>
    <name evidence="7" type="ORF">Zmor_006543</name>
</gene>
<keyword evidence="2 5" id="KW-0863">Zinc-finger</keyword>
<dbReference type="SMART" id="SM00980">
    <property type="entry name" value="THAP"/>
    <property type="match status" value="1"/>
</dbReference>
<sequence length="705" mass="80124">MTRKCFICKKTNISCFEFPSEAKLRKQWFEAVQNYCDASKIKERTLICAEHFRPDCFENFEKVTRLTNKAVPSEFNAPIDIPTDILVDTPSQESGTQTNVTGNINSSNELIKQRLTTEVSNFKNPIERVCSLVIDDMAIRQKLIYSRSDDRLYGLSTSSSNTIGGQVEIAHQMMCYVVHGLTTRFTIPAGYFFHSSFTAEEFYSLTLKILKLVTDCGFLIIRIVTDNLALNVKLFKLLGNGTIQNVISHPYLSPLPLFLSFDYCHAIKNARNLFLQNEMMSSDGVISASFLTDLYDLQRDLPVKPVKFLTKKHLFPNNLEKMNVLRAIQIFYPSVTAALKFLNENGHELFQNVSATTKYLECMHHFFQIHNVSSKNQYIRSLDSSVAPYVNVSDERLHWLTHDFPQYIDDIQVQSQRAGLPGLSKETAHSLKFIARSTYLTVKFLLEEVGFYYVLTRTFSSDCIEAMFSHVRLRGGSNDATDARAAEYALKQILKCGIIKTSKSANVASNVDFVSKHHILPSTSSSSTQEHHKHCSDLVLPFTTLQQLRNLHNVQMLTDNTVYSASVAFLAGYIIKKMNDKFKCDYCVSSLLTKTIPGPLLRLINLQDRGGLTYPNLEFVAVLKELAEVIHLLIPHIEKENPCRTVNESLMCLRFEVTTDCTRIIELTDRKEHYSSPKVTPALFNEKVSPVTSKQSWKTCYHQGN</sequence>
<evidence type="ECO:0000313" key="7">
    <source>
        <dbReference type="EMBL" id="KAJ3662187.1"/>
    </source>
</evidence>
<evidence type="ECO:0000256" key="5">
    <source>
        <dbReference type="PROSITE-ProRule" id="PRU00309"/>
    </source>
</evidence>
<dbReference type="Pfam" id="PF05485">
    <property type="entry name" value="THAP"/>
    <property type="match status" value="1"/>
</dbReference>
<dbReference type="InterPro" id="IPR048365">
    <property type="entry name" value="TNP-like_RNaseH_N"/>
</dbReference>
<dbReference type="SMART" id="SM00692">
    <property type="entry name" value="DM3"/>
    <property type="match status" value="1"/>
</dbReference>
<evidence type="ECO:0000256" key="1">
    <source>
        <dbReference type="ARBA" id="ARBA00022723"/>
    </source>
</evidence>
<keyword evidence="8" id="KW-1185">Reference proteome</keyword>
<keyword evidence="3" id="KW-0862">Zinc</keyword>
<proteinExistence type="predicted"/>